<accession>A0ABQ9UDP2</accession>
<comment type="caution">
    <text evidence="1">The sequence shown here is derived from an EMBL/GenBank/DDBJ whole genome shotgun (WGS) entry which is preliminary data.</text>
</comment>
<gene>
    <name evidence="1" type="ORF">P7K49_028456</name>
</gene>
<evidence type="ECO:0000313" key="2">
    <source>
        <dbReference type="Proteomes" id="UP001266305"/>
    </source>
</evidence>
<keyword evidence="2" id="KW-1185">Reference proteome</keyword>
<dbReference type="Proteomes" id="UP001266305">
    <property type="component" value="Unassembled WGS sequence"/>
</dbReference>
<name>A0ABQ9UDP2_SAGOE</name>
<reference evidence="1 2" key="1">
    <citation type="submission" date="2023-05" db="EMBL/GenBank/DDBJ databases">
        <title>B98-5 Cell Line De Novo Hybrid Assembly: An Optical Mapping Approach.</title>
        <authorList>
            <person name="Kananen K."/>
            <person name="Auerbach J.A."/>
            <person name="Kautto E."/>
            <person name="Blachly J.S."/>
        </authorList>
    </citation>
    <scope>NUCLEOTIDE SEQUENCE [LARGE SCALE GENOMIC DNA]</scope>
    <source>
        <strain evidence="1">B95-8</strain>
        <tissue evidence="1">Cell line</tissue>
    </source>
</reference>
<evidence type="ECO:0000313" key="1">
    <source>
        <dbReference type="EMBL" id="KAK2094718.1"/>
    </source>
</evidence>
<protein>
    <submittedName>
        <fullName evidence="1">Uncharacterized protein</fullName>
    </submittedName>
</protein>
<dbReference type="EMBL" id="JASSZA010000014">
    <property type="protein sequence ID" value="KAK2094718.1"/>
    <property type="molecule type" value="Genomic_DNA"/>
</dbReference>
<sequence length="85" mass="9164">MLHLPCEPSLAAALAVRICLQLTLEGPEKATTARPQAMSCRPLERLKLSGYTIVENFPGGALLRLSAFLGDVRAVPAPMLQRQPP</sequence>
<proteinExistence type="predicted"/>
<organism evidence="1 2">
    <name type="scientific">Saguinus oedipus</name>
    <name type="common">Cotton-top tamarin</name>
    <name type="synonym">Oedipomidas oedipus</name>
    <dbReference type="NCBI Taxonomy" id="9490"/>
    <lineage>
        <taxon>Eukaryota</taxon>
        <taxon>Metazoa</taxon>
        <taxon>Chordata</taxon>
        <taxon>Craniata</taxon>
        <taxon>Vertebrata</taxon>
        <taxon>Euteleostomi</taxon>
        <taxon>Mammalia</taxon>
        <taxon>Eutheria</taxon>
        <taxon>Euarchontoglires</taxon>
        <taxon>Primates</taxon>
        <taxon>Haplorrhini</taxon>
        <taxon>Platyrrhini</taxon>
        <taxon>Cebidae</taxon>
        <taxon>Callitrichinae</taxon>
        <taxon>Saguinus</taxon>
    </lineage>
</organism>